<dbReference type="InterPro" id="IPR036390">
    <property type="entry name" value="WH_DNA-bd_sf"/>
</dbReference>
<evidence type="ECO:0000259" key="6">
    <source>
        <dbReference type="PROSITE" id="PS51078"/>
    </source>
</evidence>
<dbReference type="InterPro" id="IPR014757">
    <property type="entry name" value="Tscrpt_reg_IclR_C"/>
</dbReference>
<dbReference type="Pfam" id="PF01614">
    <property type="entry name" value="IclR_C"/>
    <property type="match status" value="1"/>
</dbReference>
<dbReference type="AlphaFoldDB" id="A0A511DQE9"/>
<dbReference type="Gene3D" id="3.30.450.40">
    <property type="match status" value="1"/>
</dbReference>
<dbReference type="PANTHER" id="PTHR30136:SF24">
    <property type="entry name" value="HTH-TYPE TRANSCRIPTIONAL REPRESSOR ALLR"/>
    <property type="match status" value="1"/>
</dbReference>
<reference evidence="7 8" key="1">
    <citation type="submission" date="2019-07" db="EMBL/GenBank/DDBJ databases">
        <title>Whole genome shotgun sequence of Pseudonocardia sulfidoxydans NBRC 16205.</title>
        <authorList>
            <person name="Hosoyama A."/>
            <person name="Uohara A."/>
            <person name="Ohji S."/>
            <person name="Ichikawa N."/>
        </authorList>
    </citation>
    <scope>NUCLEOTIDE SEQUENCE [LARGE SCALE GENOMIC DNA]</scope>
    <source>
        <strain evidence="7 8">NBRC 16205</strain>
    </source>
</reference>
<dbReference type="InterPro" id="IPR036388">
    <property type="entry name" value="WH-like_DNA-bd_sf"/>
</dbReference>
<dbReference type="PROSITE" id="PS51077">
    <property type="entry name" value="HTH_ICLR"/>
    <property type="match status" value="1"/>
</dbReference>
<keyword evidence="1" id="KW-0805">Transcription regulation</keyword>
<organism evidence="7 8">
    <name type="scientific">Pseudonocardia sulfidoxydans NBRC 16205</name>
    <dbReference type="NCBI Taxonomy" id="1223511"/>
    <lineage>
        <taxon>Bacteria</taxon>
        <taxon>Bacillati</taxon>
        <taxon>Actinomycetota</taxon>
        <taxon>Actinomycetes</taxon>
        <taxon>Pseudonocardiales</taxon>
        <taxon>Pseudonocardiaceae</taxon>
        <taxon>Pseudonocardia</taxon>
    </lineage>
</organism>
<accession>A0A511DQE9</accession>
<keyword evidence="2" id="KW-0238">DNA-binding</keyword>
<evidence type="ECO:0000256" key="4">
    <source>
        <dbReference type="SAM" id="MobiDB-lite"/>
    </source>
</evidence>
<dbReference type="SUPFAM" id="SSF46785">
    <property type="entry name" value="Winged helix' DNA-binding domain"/>
    <property type="match status" value="1"/>
</dbReference>
<evidence type="ECO:0000313" key="7">
    <source>
        <dbReference type="EMBL" id="GEL27062.1"/>
    </source>
</evidence>
<dbReference type="OrthoDB" id="60629at2"/>
<dbReference type="GO" id="GO:0003700">
    <property type="term" value="F:DNA-binding transcription factor activity"/>
    <property type="evidence" value="ECO:0007669"/>
    <property type="project" value="TreeGrafter"/>
</dbReference>
<feature type="domain" description="IclR-ED" evidence="6">
    <location>
        <begin position="70"/>
        <end position="249"/>
    </location>
</feature>
<evidence type="ECO:0000256" key="2">
    <source>
        <dbReference type="ARBA" id="ARBA00023125"/>
    </source>
</evidence>
<evidence type="ECO:0000256" key="3">
    <source>
        <dbReference type="ARBA" id="ARBA00023163"/>
    </source>
</evidence>
<feature type="domain" description="HTH iclR-type" evidence="5">
    <location>
        <begin position="8"/>
        <end position="69"/>
    </location>
</feature>
<gene>
    <name evidence="7" type="ORF">PSU4_60160</name>
</gene>
<dbReference type="GO" id="GO:0003677">
    <property type="term" value="F:DNA binding"/>
    <property type="evidence" value="ECO:0007669"/>
    <property type="project" value="UniProtKB-KW"/>
</dbReference>
<dbReference type="InterPro" id="IPR005471">
    <property type="entry name" value="Tscrpt_reg_IclR_N"/>
</dbReference>
<keyword evidence="8" id="KW-1185">Reference proteome</keyword>
<proteinExistence type="predicted"/>
<dbReference type="InterPro" id="IPR050707">
    <property type="entry name" value="HTH_MetabolicPath_Reg"/>
</dbReference>
<protein>
    <submittedName>
        <fullName evidence="7">IclR family transcriptional regulator</fullName>
    </submittedName>
</protein>
<evidence type="ECO:0000256" key="1">
    <source>
        <dbReference type="ARBA" id="ARBA00023015"/>
    </source>
</evidence>
<dbReference type="RefSeq" id="WP_147116030.1">
    <property type="nucleotide sequence ID" value="NZ_BJVJ01000141.1"/>
</dbReference>
<dbReference type="Proteomes" id="UP000321685">
    <property type="component" value="Unassembled WGS sequence"/>
</dbReference>
<dbReference type="EMBL" id="BJVJ01000141">
    <property type="protein sequence ID" value="GEL27062.1"/>
    <property type="molecule type" value="Genomic_DNA"/>
</dbReference>
<dbReference type="InterPro" id="IPR029016">
    <property type="entry name" value="GAF-like_dom_sf"/>
</dbReference>
<dbReference type="SUPFAM" id="SSF55781">
    <property type="entry name" value="GAF domain-like"/>
    <property type="match status" value="1"/>
</dbReference>
<sequence length="278" mass="29501">MAGGSAGRSVLSRVLDVLESFDPNAEMLTVSQIAQRAGLTAPTAHRLVTELLALGLLERGPNRTVHVGLRLWEVASAAPYAQGLRELAMPALEDLQATVRQHTQLYVREGTETLLIERLSSRTAVPNFAKVGGRLPLHASSGGLVLLAHGGPELEAEVLSAPMRRYTPTTPVRPEQVQALLATVRERGYIACDGFISDGAMGVAVPVRDGAGETVAALSVVVPSGGAQPMAYVNALVVTARAIGRELAKPRVPQWHPMQPTSRRGVRPDRSGPATKRA</sequence>
<dbReference type="PROSITE" id="PS51078">
    <property type="entry name" value="ICLR_ED"/>
    <property type="match status" value="1"/>
</dbReference>
<comment type="caution">
    <text evidence="7">The sequence shown here is derived from an EMBL/GenBank/DDBJ whole genome shotgun (WGS) entry which is preliminary data.</text>
</comment>
<name>A0A511DQE9_9PSEU</name>
<evidence type="ECO:0000313" key="8">
    <source>
        <dbReference type="Proteomes" id="UP000321685"/>
    </source>
</evidence>
<evidence type="ECO:0000259" key="5">
    <source>
        <dbReference type="PROSITE" id="PS51077"/>
    </source>
</evidence>
<feature type="region of interest" description="Disordered" evidence="4">
    <location>
        <begin position="250"/>
        <end position="278"/>
    </location>
</feature>
<dbReference type="SMART" id="SM00346">
    <property type="entry name" value="HTH_ICLR"/>
    <property type="match status" value="1"/>
</dbReference>
<dbReference type="PANTHER" id="PTHR30136">
    <property type="entry name" value="HELIX-TURN-HELIX TRANSCRIPTIONAL REGULATOR, ICLR FAMILY"/>
    <property type="match status" value="1"/>
</dbReference>
<dbReference type="Gene3D" id="1.10.10.10">
    <property type="entry name" value="Winged helix-like DNA-binding domain superfamily/Winged helix DNA-binding domain"/>
    <property type="match status" value="1"/>
</dbReference>
<dbReference type="GO" id="GO:0045892">
    <property type="term" value="P:negative regulation of DNA-templated transcription"/>
    <property type="evidence" value="ECO:0007669"/>
    <property type="project" value="TreeGrafter"/>
</dbReference>
<keyword evidence="3" id="KW-0804">Transcription</keyword>
<dbReference type="Pfam" id="PF09339">
    <property type="entry name" value="HTH_IclR"/>
    <property type="match status" value="1"/>
</dbReference>